<accession>A0A8T3ABT2</accession>
<protein>
    <submittedName>
        <fullName evidence="1">Uncharacterized protein</fullName>
    </submittedName>
</protein>
<gene>
    <name evidence="1" type="ORF">KFK09_023599</name>
</gene>
<keyword evidence="2" id="KW-1185">Reference proteome</keyword>
<name>A0A8T3ABT2_DENNO</name>
<organism evidence="1 2">
    <name type="scientific">Dendrobium nobile</name>
    <name type="common">Orchid</name>
    <dbReference type="NCBI Taxonomy" id="94219"/>
    <lineage>
        <taxon>Eukaryota</taxon>
        <taxon>Viridiplantae</taxon>
        <taxon>Streptophyta</taxon>
        <taxon>Embryophyta</taxon>
        <taxon>Tracheophyta</taxon>
        <taxon>Spermatophyta</taxon>
        <taxon>Magnoliopsida</taxon>
        <taxon>Liliopsida</taxon>
        <taxon>Asparagales</taxon>
        <taxon>Orchidaceae</taxon>
        <taxon>Epidendroideae</taxon>
        <taxon>Malaxideae</taxon>
        <taxon>Dendrobiinae</taxon>
        <taxon>Dendrobium</taxon>
    </lineage>
</organism>
<sequence length="96" mass="9814">MLLLTTTPLLLIITDPARLRLKLAHLAEVKPHGACGEGIGFRGGAAVLVVCGAEAADKRVEASPGLAERARTRGGGVGLAEERTGDGVDFGLAELV</sequence>
<proteinExistence type="predicted"/>
<reference evidence="1" key="1">
    <citation type="journal article" date="2022" name="Front. Genet.">
        <title>Chromosome-Scale Assembly of the Dendrobium nobile Genome Provides Insights Into the Molecular Mechanism of the Biosynthesis of the Medicinal Active Ingredient of Dendrobium.</title>
        <authorList>
            <person name="Xu Q."/>
            <person name="Niu S.-C."/>
            <person name="Li K.-L."/>
            <person name="Zheng P.-J."/>
            <person name="Zhang X.-J."/>
            <person name="Jia Y."/>
            <person name="Liu Y."/>
            <person name="Niu Y.-X."/>
            <person name="Yu L.-H."/>
            <person name="Chen D.-F."/>
            <person name="Zhang G.-Q."/>
        </authorList>
    </citation>
    <scope>NUCLEOTIDE SEQUENCE</scope>
    <source>
        <tissue evidence="1">Leaf</tissue>
    </source>
</reference>
<comment type="caution">
    <text evidence="1">The sequence shown here is derived from an EMBL/GenBank/DDBJ whole genome shotgun (WGS) entry which is preliminary data.</text>
</comment>
<dbReference type="EMBL" id="JAGYWB010000017">
    <property type="protein sequence ID" value="KAI0493481.1"/>
    <property type="molecule type" value="Genomic_DNA"/>
</dbReference>
<evidence type="ECO:0000313" key="2">
    <source>
        <dbReference type="Proteomes" id="UP000829196"/>
    </source>
</evidence>
<dbReference type="Proteomes" id="UP000829196">
    <property type="component" value="Unassembled WGS sequence"/>
</dbReference>
<evidence type="ECO:0000313" key="1">
    <source>
        <dbReference type="EMBL" id="KAI0493481.1"/>
    </source>
</evidence>
<dbReference type="AlphaFoldDB" id="A0A8T3ABT2"/>